<sequence length="133" mass="14642">MEHSPRFERTQGDDRPVAVGQPTKHLATDLHYGAVIRCSRSRSRSRGRGRVADISVESSAPSLENLVGGGGSTRNERRRIARCNRHAIASGGLVPILAAIWVTHPTIAPARTFDVELWTLNALFPYSQFRPSI</sequence>
<keyword evidence="4" id="KW-1185">Reference proteome</keyword>
<protein>
    <submittedName>
        <fullName evidence="3">Uncharacterized protein</fullName>
    </submittedName>
</protein>
<comment type="caution">
    <text evidence="3">The sequence shown here is derived from an EMBL/GenBank/DDBJ whole genome shotgun (WGS) entry which is preliminary data.</text>
</comment>
<keyword evidence="2" id="KW-1133">Transmembrane helix</keyword>
<evidence type="ECO:0000256" key="2">
    <source>
        <dbReference type="SAM" id="Phobius"/>
    </source>
</evidence>
<feature type="compositionally biased region" description="Basic and acidic residues" evidence="1">
    <location>
        <begin position="1"/>
        <end position="16"/>
    </location>
</feature>
<reference evidence="3 4" key="1">
    <citation type="submission" date="2024-03" db="EMBL/GenBank/DDBJ databases">
        <title>Adaptation during the transition from Ophiocordyceps entomopathogen to insect associate is accompanied by gene loss and intensified selection.</title>
        <authorList>
            <person name="Ward C.M."/>
            <person name="Onetto C.A."/>
            <person name="Borneman A.R."/>
        </authorList>
    </citation>
    <scope>NUCLEOTIDE SEQUENCE [LARGE SCALE GENOMIC DNA]</scope>
    <source>
        <strain evidence="3">AWRI1</strain>
        <tissue evidence="3">Single Adult Female</tissue>
    </source>
</reference>
<proteinExistence type="predicted"/>
<feature type="region of interest" description="Disordered" evidence="1">
    <location>
        <begin position="1"/>
        <end position="20"/>
    </location>
</feature>
<evidence type="ECO:0000313" key="3">
    <source>
        <dbReference type="EMBL" id="KAK7605565.1"/>
    </source>
</evidence>
<evidence type="ECO:0000313" key="4">
    <source>
        <dbReference type="Proteomes" id="UP001367676"/>
    </source>
</evidence>
<organism evidence="3 4">
    <name type="scientific">Parthenolecanium corni</name>
    <dbReference type="NCBI Taxonomy" id="536013"/>
    <lineage>
        <taxon>Eukaryota</taxon>
        <taxon>Metazoa</taxon>
        <taxon>Ecdysozoa</taxon>
        <taxon>Arthropoda</taxon>
        <taxon>Hexapoda</taxon>
        <taxon>Insecta</taxon>
        <taxon>Pterygota</taxon>
        <taxon>Neoptera</taxon>
        <taxon>Paraneoptera</taxon>
        <taxon>Hemiptera</taxon>
        <taxon>Sternorrhyncha</taxon>
        <taxon>Coccoidea</taxon>
        <taxon>Coccidae</taxon>
        <taxon>Parthenolecanium</taxon>
    </lineage>
</organism>
<gene>
    <name evidence="3" type="ORF">V9T40_007423</name>
</gene>
<feature type="transmembrane region" description="Helical" evidence="2">
    <location>
        <begin position="87"/>
        <end position="107"/>
    </location>
</feature>
<dbReference type="AlphaFoldDB" id="A0AAN9TV04"/>
<name>A0AAN9TV04_9HEMI</name>
<dbReference type="Proteomes" id="UP001367676">
    <property type="component" value="Unassembled WGS sequence"/>
</dbReference>
<keyword evidence="2" id="KW-0812">Transmembrane</keyword>
<dbReference type="EMBL" id="JBBCAQ010000002">
    <property type="protein sequence ID" value="KAK7605565.1"/>
    <property type="molecule type" value="Genomic_DNA"/>
</dbReference>
<keyword evidence="2" id="KW-0472">Membrane</keyword>
<accession>A0AAN9TV04</accession>
<evidence type="ECO:0000256" key="1">
    <source>
        <dbReference type="SAM" id="MobiDB-lite"/>
    </source>
</evidence>